<feature type="region of interest" description="Disordered" evidence="1">
    <location>
        <begin position="17"/>
        <end position="44"/>
    </location>
</feature>
<accession>A0A8X6Y1H6</accession>
<reference evidence="4" key="1">
    <citation type="submission" date="2020-08" db="EMBL/GenBank/DDBJ databases">
        <title>Multicomponent nature underlies the extraordinary mechanical properties of spider dragline silk.</title>
        <authorList>
            <person name="Kono N."/>
            <person name="Nakamura H."/>
            <person name="Mori M."/>
            <person name="Yoshida Y."/>
            <person name="Ohtoshi R."/>
            <person name="Malay A.D."/>
            <person name="Moran D.A.P."/>
            <person name="Tomita M."/>
            <person name="Numata K."/>
            <person name="Arakawa K."/>
        </authorList>
    </citation>
    <scope>NUCLEOTIDE SEQUENCE</scope>
</reference>
<organism evidence="4 5">
    <name type="scientific">Trichonephila inaurata madagascariensis</name>
    <dbReference type="NCBI Taxonomy" id="2747483"/>
    <lineage>
        <taxon>Eukaryota</taxon>
        <taxon>Metazoa</taxon>
        <taxon>Ecdysozoa</taxon>
        <taxon>Arthropoda</taxon>
        <taxon>Chelicerata</taxon>
        <taxon>Arachnida</taxon>
        <taxon>Araneae</taxon>
        <taxon>Araneomorphae</taxon>
        <taxon>Entelegynae</taxon>
        <taxon>Araneoidea</taxon>
        <taxon>Nephilidae</taxon>
        <taxon>Trichonephila</taxon>
        <taxon>Trichonephila inaurata</taxon>
    </lineage>
</organism>
<comment type="caution">
    <text evidence="4">The sequence shown here is derived from an EMBL/GenBank/DDBJ whole genome shotgun (WGS) entry which is preliminary data.</text>
</comment>
<sequence length="92" mass="9957">MQPCLFLLDLVAAASPSPAVRHKSPQSDRLVRLPQQRLPPDPPEWRIRQPFLLPAQPRVEPGPSCSEERRLNPGTGSAFAISSGPALALPSS</sequence>
<keyword evidence="2" id="KW-0732">Signal</keyword>
<gene>
    <name evidence="3" type="ORF">TNIN_236021</name>
    <name evidence="4" type="ORF">TNIN_236041</name>
</gene>
<evidence type="ECO:0000313" key="5">
    <source>
        <dbReference type="Proteomes" id="UP000886998"/>
    </source>
</evidence>
<feature type="signal peptide" evidence="2">
    <location>
        <begin position="1"/>
        <end position="19"/>
    </location>
</feature>
<dbReference type="EMBL" id="BMAV01014460">
    <property type="protein sequence ID" value="GFY62896.1"/>
    <property type="molecule type" value="Genomic_DNA"/>
</dbReference>
<dbReference type="EMBL" id="BMAV01014460">
    <property type="protein sequence ID" value="GFY62894.1"/>
    <property type="molecule type" value="Genomic_DNA"/>
</dbReference>
<evidence type="ECO:0000313" key="3">
    <source>
        <dbReference type="EMBL" id="GFY62894.1"/>
    </source>
</evidence>
<name>A0A8X6Y1H6_9ARAC</name>
<evidence type="ECO:0008006" key="6">
    <source>
        <dbReference type="Google" id="ProtNLM"/>
    </source>
</evidence>
<keyword evidence="5" id="KW-1185">Reference proteome</keyword>
<evidence type="ECO:0000256" key="2">
    <source>
        <dbReference type="SAM" id="SignalP"/>
    </source>
</evidence>
<proteinExistence type="predicted"/>
<feature type="region of interest" description="Disordered" evidence="1">
    <location>
        <begin position="56"/>
        <end position="92"/>
    </location>
</feature>
<protein>
    <recommendedName>
        <fullName evidence="6">Secreted protein</fullName>
    </recommendedName>
</protein>
<feature type="chain" id="PRO_5036658738" description="Secreted protein" evidence="2">
    <location>
        <begin position="20"/>
        <end position="92"/>
    </location>
</feature>
<evidence type="ECO:0000313" key="4">
    <source>
        <dbReference type="EMBL" id="GFY62896.1"/>
    </source>
</evidence>
<dbReference type="AlphaFoldDB" id="A0A8X6Y1H6"/>
<evidence type="ECO:0000256" key="1">
    <source>
        <dbReference type="SAM" id="MobiDB-lite"/>
    </source>
</evidence>
<dbReference type="Proteomes" id="UP000886998">
    <property type="component" value="Unassembled WGS sequence"/>
</dbReference>